<proteinExistence type="predicted"/>
<dbReference type="PANTHER" id="PTHR23021">
    <property type="entry name" value="SERPENTINE RECEPTOR, CLASS T"/>
    <property type="match status" value="1"/>
</dbReference>
<protein>
    <submittedName>
        <fullName evidence="2">Uncharacterized protein</fullName>
    </submittedName>
</protein>
<dbReference type="Proteomes" id="UP000580250">
    <property type="component" value="Unassembled WGS sequence"/>
</dbReference>
<dbReference type="Pfam" id="PF10321">
    <property type="entry name" value="7TM_GPCR_Srt"/>
    <property type="match status" value="1"/>
</dbReference>
<keyword evidence="1" id="KW-0472">Membrane</keyword>
<evidence type="ECO:0000313" key="3">
    <source>
        <dbReference type="Proteomes" id="UP000580250"/>
    </source>
</evidence>
<dbReference type="EMBL" id="CAJEWN010000187">
    <property type="protein sequence ID" value="CAD2171618.1"/>
    <property type="molecule type" value="Genomic_DNA"/>
</dbReference>
<sequence>MLWVPTFVYGFLSLNGVVYCSSPSFNYFIGCFGLFFWAAECSADLIFGINRCLEMAFPNISKKLFYNNRVYIWITFCNLYGLYWLSINLS</sequence>
<name>A0A6V7VB23_MELEN</name>
<organism evidence="2 3">
    <name type="scientific">Meloidogyne enterolobii</name>
    <name type="common">Root-knot nematode worm</name>
    <name type="synonym">Meloidogyne mayaguensis</name>
    <dbReference type="NCBI Taxonomy" id="390850"/>
    <lineage>
        <taxon>Eukaryota</taxon>
        <taxon>Metazoa</taxon>
        <taxon>Ecdysozoa</taxon>
        <taxon>Nematoda</taxon>
        <taxon>Chromadorea</taxon>
        <taxon>Rhabditida</taxon>
        <taxon>Tylenchina</taxon>
        <taxon>Tylenchomorpha</taxon>
        <taxon>Tylenchoidea</taxon>
        <taxon>Meloidogynidae</taxon>
        <taxon>Meloidogyninae</taxon>
        <taxon>Meloidogyne</taxon>
    </lineage>
</organism>
<dbReference type="AlphaFoldDB" id="A0A6V7VB23"/>
<accession>A0A6V7VB23</accession>
<keyword evidence="1" id="KW-1133">Transmembrane helix</keyword>
<feature type="transmembrane region" description="Helical" evidence="1">
    <location>
        <begin position="26"/>
        <end position="49"/>
    </location>
</feature>
<reference evidence="2 3" key="1">
    <citation type="submission" date="2020-08" db="EMBL/GenBank/DDBJ databases">
        <authorList>
            <person name="Koutsovoulos G."/>
            <person name="Danchin GJ E."/>
        </authorList>
    </citation>
    <scope>NUCLEOTIDE SEQUENCE [LARGE SCALE GENOMIC DNA]</scope>
</reference>
<gene>
    <name evidence="2" type="ORF">MENT_LOCUS23121</name>
</gene>
<dbReference type="OrthoDB" id="5814636at2759"/>
<keyword evidence="1" id="KW-0812">Transmembrane</keyword>
<dbReference type="PANTHER" id="PTHR23021:SF11">
    <property type="entry name" value="SERPENTINE RECEPTOR, CLASS T"/>
    <property type="match status" value="1"/>
</dbReference>
<evidence type="ECO:0000313" key="2">
    <source>
        <dbReference type="EMBL" id="CAD2171618.1"/>
    </source>
</evidence>
<dbReference type="InterPro" id="IPR019425">
    <property type="entry name" value="7TM_GPCR_serpentine_rcpt_Srt"/>
</dbReference>
<evidence type="ECO:0000256" key="1">
    <source>
        <dbReference type="SAM" id="Phobius"/>
    </source>
</evidence>
<feature type="transmembrane region" description="Helical" evidence="1">
    <location>
        <begin position="70"/>
        <end position="87"/>
    </location>
</feature>
<comment type="caution">
    <text evidence="2">The sequence shown here is derived from an EMBL/GenBank/DDBJ whole genome shotgun (WGS) entry which is preliminary data.</text>
</comment>